<protein>
    <submittedName>
        <fullName evidence="1">Uncharacterized protein</fullName>
    </submittedName>
</protein>
<name>A0A5B7K995_PORTR</name>
<evidence type="ECO:0000313" key="1">
    <source>
        <dbReference type="EMBL" id="MPD07002.1"/>
    </source>
</evidence>
<accession>A0A5B7K995</accession>
<dbReference type="EMBL" id="VSRR010154217">
    <property type="protein sequence ID" value="MPD07002.1"/>
    <property type="molecule type" value="Genomic_DNA"/>
</dbReference>
<keyword evidence="2" id="KW-1185">Reference proteome</keyword>
<dbReference type="Proteomes" id="UP000324222">
    <property type="component" value="Unassembled WGS sequence"/>
</dbReference>
<gene>
    <name evidence="1" type="ORF">E2C01_102843</name>
</gene>
<proteinExistence type="predicted"/>
<organism evidence="1 2">
    <name type="scientific">Portunus trituberculatus</name>
    <name type="common">Swimming crab</name>
    <name type="synonym">Neptunus trituberculatus</name>
    <dbReference type="NCBI Taxonomy" id="210409"/>
    <lineage>
        <taxon>Eukaryota</taxon>
        <taxon>Metazoa</taxon>
        <taxon>Ecdysozoa</taxon>
        <taxon>Arthropoda</taxon>
        <taxon>Crustacea</taxon>
        <taxon>Multicrustacea</taxon>
        <taxon>Malacostraca</taxon>
        <taxon>Eumalacostraca</taxon>
        <taxon>Eucarida</taxon>
        <taxon>Decapoda</taxon>
        <taxon>Pleocyemata</taxon>
        <taxon>Brachyura</taxon>
        <taxon>Eubrachyura</taxon>
        <taxon>Portunoidea</taxon>
        <taxon>Portunidae</taxon>
        <taxon>Portuninae</taxon>
        <taxon>Portunus</taxon>
    </lineage>
</organism>
<dbReference type="AlphaFoldDB" id="A0A5B7K995"/>
<sequence>MLGSLEWQSQHTDTDVLVRWYGINPRVGRVKGRYFSGVLCLCPGGCRAGPGVGSRVHFRASPGFCAAQRGQLRLGGRM</sequence>
<evidence type="ECO:0000313" key="2">
    <source>
        <dbReference type="Proteomes" id="UP000324222"/>
    </source>
</evidence>
<comment type="caution">
    <text evidence="1">The sequence shown here is derived from an EMBL/GenBank/DDBJ whole genome shotgun (WGS) entry which is preliminary data.</text>
</comment>
<reference evidence="1 2" key="1">
    <citation type="submission" date="2019-05" db="EMBL/GenBank/DDBJ databases">
        <title>Another draft genome of Portunus trituberculatus and its Hox gene families provides insights of decapod evolution.</title>
        <authorList>
            <person name="Jeong J.-H."/>
            <person name="Song I."/>
            <person name="Kim S."/>
            <person name="Choi T."/>
            <person name="Kim D."/>
            <person name="Ryu S."/>
            <person name="Kim W."/>
        </authorList>
    </citation>
    <scope>NUCLEOTIDE SEQUENCE [LARGE SCALE GENOMIC DNA]</scope>
    <source>
        <tissue evidence="1">Muscle</tissue>
    </source>
</reference>